<evidence type="ECO:0000259" key="5">
    <source>
        <dbReference type="Pfam" id="PF17289"/>
    </source>
</evidence>
<sequence>MSNQEVYLGNPNLKKANTSIEFTNDQISEFAKCYNDPVYFIKNYVKIVSLDAGLIPFDMYHFQEEMVQKFHDNRFNIAKLPRQSGKSTIVTSYLLWYVIFNDNVNVAILANKAATSREMLQRLQRSYENLPKWLQQGIVQWNRGSLELENGSKIMAASTSSSAVRGMSFNVIFLDEFAFVPNHIADEFFSSVYPTISSGKSTKVIIISTPHGMNMFYKLWHDSERKKNEYISTEVHWSEVPGRDAKWKAQTIANTSEQQFKVEFECEFLGSVDTLISPSKLRTMVYNDPLVQNKGLSIYEHVKKDHNYVITVDVARGVSGDFSAFVVIDTTTIPYKLVAKYKNNTIKPLLFPNIIHDVAKNYNHAYILVEVNDIGGQVADIIQFDLEYENLLMASMRGRAGQVVGQGFSGKKTQMGVKMSTAVKKVGCHNLKALLEEDKLIINDYDIIAELTTFIEKGQSFQAEDGCNDDLAMSLVIFAWLSTSDYFRELNDDDIRKRIYDDQREAIEEDMAPFGFMDDGLGDTVEVDANGDVWHADEYGERAYMWEYLS</sequence>
<evidence type="ECO:0000256" key="4">
    <source>
        <dbReference type="ARBA" id="ARBA00023219"/>
    </source>
</evidence>
<dbReference type="Pfam" id="PF17289">
    <property type="entry name" value="Terminase_6C"/>
    <property type="match status" value="1"/>
</dbReference>
<organism evidence="6 7">
    <name type="scientific">Cyanophage S-RIM14</name>
    <dbReference type="NCBI Taxonomy" id="1278423"/>
    <lineage>
        <taxon>Viruses</taxon>
        <taxon>Duplodnaviria</taxon>
        <taxon>Heunggongvirae</taxon>
        <taxon>Uroviricota</taxon>
        <taxon>Caudoviricetes</taxon>
        <taxon>Pantevenvirales</taxon>
        <taxon>Kyanoviridae</taxon>
        <taxon>Ahtivirus</taxon>
        <taxon>Ahtivirus sagseatwo</taxon>
    </lineage>
</organism>
<reference evidence="6 7" key="1">
    <citation type="journal article" date="2016" name="Environ. Microbiol.">
        <title>Genomic diversification of marine cyanophages into stable ecotypes.</title>
        <authorList>
            <person name="Marston M.F."/>
            <person name="Martiny J.B."/>
        </authorList>
    </citation>
    <scope>NUCLEOTIDE SEQUENCE [LARGE SCALE GENOMIC DNA]</scope>
    <source>
        <strain evidence="6">RW_03_0110</strain>
    </source>
</reference>
<gene>
    <name evidence="6" type="ORF">RW030110_109</name>
</gene>
<accession>A0A1D7SKD4</accession>
<keyword evidence="2" id="KW-0547">Nucleotide-binding</keyword>
<dbReference type="SUPFAM" id="SSF52540">
    <property type="entry name" value="P-loop containing nucleoside triphosphate hydrolases"/>
    <property type="match status" value="1"/>
</dbReference>
<keyword evidence="4" id="KW-0231">Viral genome packaging</keyword>
<dbReference type="GO" id="GO:0005524">
    <property type="term" value="F:ATP binding"/>
    <property type="evidence" value="ECO:0007669"/>
    <property type="project" value="UniProtKB-KW"/>
</dbReference>
<evidence type="ECO:0000313" key="7">
    <source>
        <dbReference type="Proteomes" id="UP000224953"/>
    </source>
</evidence>
<dbReference type="Gene3D" id="3.40.50.300">
    <property type="entry name" value="P-loop containing nucleotide triphosphate hydrolases"/>
    <property type="match status" value="1"/>
</dbReference>
<dbReference type="Proteomes" id="UP000224953">
    <property type="component" value="Genome"/>
</dbReference>
<name>A0A1D7SKD4_9CAUD</name>
<dbReference type="EMBL" id="KX349302">
    <property type="protein sequence ID" value="AOO14087.1"/>
    <property type="molecule type" value="Genomic_DNA"/>
</dbReference>
<dbReference type="Pfam" id="PF03237">
    <property type="entry name" value="Terminase_6N"/>
    <property type="match status" value="1"/>
</dbReference>
<proteinExistence type="predicted"/>
<evidence type="ECO:0000256" key="1">
    <source>
        <dbReference type="ARBA" id="ARBA00022612"/>
    </source>
</evidence>
<evidence type="ECO:0000256" key="3">
    <source>
        <dbReference type="ARBA" id="ARBA00022840"/>
    </source>
</evidence>
<evidence type="ECO:0000256" key="2">
    <source>
        <dbReference type="ARBA" id="ARBA00022741"/>
    </source>
</evidence>
<feature type="domain" description="Terminase large subunit gp17-like C-terminal" evidence="5">
    <location>
        <begin position="310"/>
        <end position="474"/>
    </location>
</feature>
<evidence type="ECO:0000313" key="6">
    <source>
        <dbReference type="EMBL" id="AOO14087.1"/>
    </source>
</evidence>
<dbReference type="InterPro" id="IPR027417">
    <property type="entry name" value="P-loop_NTPase"/>
</dbReference>
<keyword evidence="1" id="KW-1188">Viral release from host cell</keyword>
<keyword evidence="3" id="KW-0067">ATP-binding</keyword>
<dbReference type="InterPro" id="IPR035421">
    <property type="entry name" value="Terminase_6C"/>
</dbReference>
<protein>
    <submittedName>
        <fullName evidence="6">Terminase large subunit</fullName>
    </submittedName>
</protein>
<dbReference type="Gene3D" id="3.30.420.240">
    <property type="match status" value="1"/>
</dbReference>